<keyword evidence="3" id="KW-0645">Protease</keyword>
<dbReference type="InterPro" id="IPR052179">
    <property type="entry name" value="DD-CPase-like"/>
</dbReference>
<accession>E0IA47</accession>
<dbReference type="Gene3D" id="3.30.1380.10">
    <property type="match status" value="1"/>
</dbReference>
<dbReference type="Pfam" id="PF02557">
    <property type="entry name" value="VanY"/>
    <property type="match status" value="1"/>
</dbReference>
<dbReference type="OrthoDB" id="9792074at2"/>
<dbReference type="InterPro" id="IPR009045">
    <property type="entry name" value="Zn_M74/Hedgehog-like"/>
</dbReference>
<dbReference type="STRING" id="717606.PaecuDRAFT_2536"/>
<dbReference type="eggNOG" id="COG1876">
    <property type="taxonomic scope" value="Bacteria"/>
</dbReference>
<gene>
    <name evidence="3" type="ORF">PaecuDRAFT_2536</name>
</gene>
<reference evidence="3 4" key="1">
    <citation type="submission" date="2010-07" db="EMBL/GenBank/DDBJ databases">
        <title>The draft genome of Paenibacillus curdlanolyticus YK9.</title>
        <authorList>
            <consortium name="US DOE Joint Genome Institute (JGI-PGF)"/>
            <person name="Lucas S."/>
            <person name="Copeland A."/>
            <person name="Lapidus A."/>
            <person name="Cheng J.-F."/>
            <person name="Bruce D."/>
            <person name="Goodwin L."/>
            <person name="Pitluck S."/>
            <person name="Land M.L."/>
            <person name="Hauser L."/>
            <person name="Chang Y.-J."/>
            <person name="Jeffries C."/>
            <person name="Anderson I.J."/>
            <person name="Johnson E."/>
            <person name="Loganathan U."/>
            <person name="Mulhopadhyay B."/>
            <person name="Kyrpides N."/>
            <person name="Woyke T.J."/>
        </authorList>
    </citation>
    <scope>NUCLEOTIDE SEQUENCE [LARGE SCALE GENOMIC DNA]</scope>
    <source>
        <strain evidence="3 4">YK9</strain>
    </source>
</reference>
<feature type="domain" description="D-alanyl-D-alanine carboxypeptidase-like core" evidence="2">
    <location>
        <begin position="173"/>
        <end position="309"/>
    </location>
</feature>
<dbReference type="GO" id="GO:0006508">
    <property type="term" value="P:proteolysis"/>
    <property type="evidence" value="ECO:0007669"/>
    <property type="project" value="InterPro"/>
</dbReference>
<proteinExistence type="predicted"/>
<dbReference type="AlphaFoldDB" id="E0IA47"/>
<feature type="region of interest" description="Disordered" evidence="1">
    <location>
        <begin position="27"/>
        <end position="113"/>
    </location>
</feature>
<keyword evidence="3" id="KW-0378">Hydrolase</keyword>
<evidence type="ECO:0000313" key="3">
    <source>
        <dbReference type="EMBL" id="EFM10624.1"/>
    </source>
</evidence>
<sequence length="337" mass="36839">MRRYHLLLFIGAVIVIAAAINMYTKHDEPASGSPRVEETAGNTPTAESGATPDSAGEPSGQTDTSNADDDADKDDGSNATADADANIDSNSDQEKADPPKDQTADAQQPASADDEAMTTCLLYVSKDPASALADTFVPKDLVEVNVPTAYDIKGEHVKELSKDDQNSLYNEKLMVKEAADALEKLFAAAKKDKMELYAYSGYRSYTTQELVYQRNVKRLGKEEADRVSAIPGHSEHQTGLTMDITSKALMDIYSKNKDKSPLIKDFGQDPEGIWLKEHAHEYGFIMSYPEDKEAVTGYSYEPWHYRYVGVEAAANMHEAGQTLGEYVAGGCKPSKQK</sequence>
<feature type="compositionally biased region" description="Low complexity" evidence="1">
    <location>
        <begin position="77"/>
        <end position="90"/>
    </location>
</feature>
<dbReference type="InterPro" id="IPR058193">
    <property type="entry name" value="VanY/YodJ_core_dom"/>
</dbReference>
<dbReference type="PANTHER" id="PTHR34385">
    <property type="entry name" value="D-ALANYL-D-ALANINE CARBOXYPEPTIDASE"/>
    <property type="match status" value="1"/>
</dbReference>
<dbReference type="CDD" id="cd14852">
    <property type="entry name" value="LD-carboxypeptidase"/>
    <property type="match status" value="1"/>
</dbReference>
<dbReference type="SUPFAM" id="SSF55166">
    <property type="entry name" value="Hedgehog/DD-peptidase"/>
    <property type="match status" value="1"/>
</dbReference>
<name>E0IA47_9BACL</name>
<feature type="compositionally biased region" description="Basic and acidic residues" evidence="1">
    <location>
        <begin position="92"/>
        <end position="103"/>
    </location>
</feature>
<evidence type="ECO:0000259" key="2">
    <source>
        <dbReference type="Pfam" id="PF02557"/>
    </source>
</evidence>
<dbReference type="InterPro" id="IPR003709">
    <property type="entry name" value="VanY-like_core_dom"/>
</dbReference>
<dbReference type="EMBL" id="AEDD01000006">
    <property type="protein sequence ID" value="EFM10624.1"/>
    <property type="molecule type" value="Genomic_DNA"/>
</dbReference>
<evidence type="ECO:0000313" key="4">
    <source>
        <dbReference type="Proteomes" id="UP000005387"/>
    </source>
</evidence>
<keyword evidence="3" id="KW-0121">Carboxypeptidase</keyword>
<organism evidence="3 4">
    <name type="scientific">Paenibacillus curdlanolyticus YK9</name>
    <dbReference type="NCBI Taxonomy" id="717606"/>
    <lineage>
        <taxon>Bacteria</taxon>
        <taxon>Bacillati</taxon>
        <taxon>Bacillota</taxon>
        <taxon>Bacilli</taxon>
        <taxon>Bacillales</taxon>
        <taxon>Paenibacillaceae</taxon>
        <taxon>Paenibacillus</taxon>
    </lineage>
</organism>
<evidence type="ECO:0000256" key="1">
    <source>
        <dbReference type="SAM" id="MobiDB-lite"/>
    </source>
</evidence>
<keyword evidence="4" id="KW-1185">Reference proteome</keyword>
<dbReference type="Proteomes" id="UP000005387">
    <property type="component" value="Unassembled WGS sequence"/>
</dbReference>
<dbReference type="GO" id="GO:0004180">
    <property type="term" value="F:carboxypeptidase activity"/>
    <property type="evidence" value="ECO:0007669"/>
    <property type="project" value="UniProtKB-KW"/>
</dbReference>
<dbReference type="RefSeq" id="WP_006038528.1">
    <property type="nucleotide sequence ID" value="NZ_AEDD01000006.1"/>
</dbReference>
<protein>
    <submittedName>
        <fullName evidence="3">Peptidase M15B and M15C DD-carboxypeptidase VanY/endolysin</fullName>
    </submittedName>
</protein>
<dbReference type="PANTHER" id="PTHR34385:SF1">
    <property type="entry name" value="PEPTIDOGLYCAN L-ALANYL-D-GLUTAMATE ENDOPEPTIDASE CWLK"/>
    <property type="match status" value="1"/>
</dbReference>